<dbReference type="PANTHER" id="PTHR39555:SF1">
    <property type="entry name" value="TYPE IV PILUS INNER MEMBRANE COMPONENT PILO"/>
    <property type="match status" value="1"/>
</dbReference>
<keyword evidence="4" id="KW-1185">Reference proteome</keyword>
<gene>
    <name evidence="3" type="ORF">HT99x_001175</name>
    <name evidence="2" type="ORF">HT99x_01935</name>
</gene>
<dbReference type="PIRSF" id="PIRSF016482">
    <property type="entry name" value="PilO"/>
    <property type="match status" value="1"/>
</dbReference>
<dbReference type="PANTHER" id="PTHR39555">
    <property type="entry name" value="FIMBRIAL ASSEMBLY PROTEIN PILO-LIKE PROTEIN-RELATED"/>
    <property type="match status" value="1"/>
</dbReference>
<dbReference type="GO" id="GO:0043683">
    <property type="term" value="P:type IV pilus assembly"/>
    <property type="evidence" value="ECO:0007669"/>
    <property type="project" value="InterPro"/>
</dbReference>
<dbReference type="EMBL" id="LKAJ02000001">
    <property type="protein sequence ID" value="MCS5710031.1"/>
    <property type="molecule type" value="Genomic_DNA"/>
</dbReference>
<comment type="caution">
    <text evidence="2">The sequence shown here is derived from an EMBL/GenBank/DDBJ whole genome shotgun (WGS) entry which is preliminary data.</text>
</comment>
<sequence>MNINLNELDLNDVGVWPLPVKIVTIGIFSLTILFLGYWTDTKKQLANLDKAEQEELALRTTFEEKQHKSANLDAYKEQMANMKASFGALLRQLPEKTEVPGLIEDISHQGLAAGLEFRSIRLLPEKEIDFYVELPIEISVVGNYHQFGEFVSNVAALPRIVTLHNFVIHPVSVDASGDNLLMNITAKTYRYTADDRENAAKK</sequence>
<dbReference type="EMBL" id="LKAJ01000007">
    <property type="protein sequence ID" value="KRG21015.1"/>
    <property type="molecule type" value="Genomic_DNA"/>
</dbReference>
<dbReference type="InterPro" id="IPR014717">
    <property type="entry name" value="Transl_elong_EF1B/ribsomal_bS6"/>
</dbReference>
<dbReference type="STRING" id="295108.HT99x_01935"/>
<reference evidence="3" key="3">
    <citation type="submission" date="2021-06" db="EMBL/GenBank/DDBJ databases">
        <title>Genomic Description and Analysis of Intracellular Bacteria, Candidatus Berkiella cookevillensis and Candidatus Berkiella aquae.</title>
        <authorList>
            <person name="Kidane D.T."/>
            <person name="Mehari Y.T."/>
            <person name="Rice F.C."/>
            <person name="Arivett B.A."/>
            <person name="Farone A.L."/>
            <person name="Berk S.G."/>
            <person name="Farone M.B."/>
        </authorList>
    </citation>
    <scope>NUCLEOTIDE SEQUENCE</scope>
    <source>
        <strain evidence="3">HT99</strain>
    </source>
</reference>
<evidence type="ECO:0000313" key="4">
    <source>
        <dbReference type="Proteomes" id="UP000051497"/>
    </source>
</evidence>
<feature type="transmembrane region" description="Helical" evidence="1">
    <location>
        <begin position="20"/>
        <end position="38"/>
    </location>
</feature>
<dbReference type="Pfam" id="PF04350">
    <property type="entry name" value="PilO"/>
    <property type="match status" value="1"/>
</dbReference>
<keyword evidence="1" id="KW-1133">Transmembrane helix</keyword>
<organism evidence="2">
    <name type="scientific">Candidatus Berkiella aquae</name>
    <dbReference type="NCBI Taxonomy" id="295108"/>
    <lineage>
        <taxon>Bacteria</taxon>
        <taxon>Pseudomonadati</taxon>
        <taxon>Pseudomonadota</taxon>
        <taxon>Gammaproteobacteria</taxon>
        <taxon>Candidatus Berkiellales</taxon>
        <taxon>Candidatus Berkiellaceae</taxon>
        <taxon>Candidatus Berkiella</taxon>
    </lineage>
</organism>
<dbReference type="RefSeq" id="WP_075066557.1">
    <property type="nucleotide sequence ID" value="NZ_LKAJ02000001.1"/>
</dbReference>
<dbReference type="GO" id="GO:0043107">
    <property type="term" value="P:type IV pilus-dependent motility"/>
    <property type="evidence" value="ECO:0007669"/>
    <property type="project" value="InterPro"/>
</dbReference>
<dbReference type="PATRIC" id="fig|1590043.3.peg.1973"/>
<dbReference type="InterPro" id="IPR007445">
    <property type="entry name" value="PilO"/>
</dbReference>
<dbReference type="Gene3D" id="3.30.70.60">
    <property type="match status" value="1"/>
</dbReference>
<keyword evidence="1" id="KW-0812">Transmembrane</keyword>
<protein>
    <submittedName>
        <fullName evidence="2">Pilus assembly protein, PilO</fullName>
    </submittedName>
    <submittedName>
        <fullName evidence="3">Type 4a pilus biogenesis protein PilO</fullName>
    </submittedName>
</protein>
<dbReference type="Proteomes" id="UP000051497">
    <property type="component" value="Unassembled WGS sequence"/>
</dbReference>
<dbReference type="AlphaFoldDB" id="A0A0Q9YWD7"/>
<keyword evidence="1" id="KW-0472">Membrane</keyword>
<reference evidence="3" key="2">
    <citation type="journal article" date="2016" name="Genome Announc.">
        <title>Draft Genome Sequences of Two Novel Amoeba-Resistant Intranuclear Bacteria, 'Candidatus Berkiella cookevillensis' and 'Candidatus Berkiella aquae'.</title>
        <authorList>
            <person name="Mehari Y.T."/>
            <person name="Arivett B.A."/>
            <person name="Farone A.L."/>
            <person name="Gunderson J.H."/>
            <person name="Farone M.B."/>
        </authorList>
    </citation>
    <scope>NUCLEOTIDE SEQUENCE</scope>
    <source>
        <strain evidence="3">HT99</strain>
    </source>
</reference>
<dbReference type="OrthoDB" id="9802133at2"/>
<name>A0A0Q9YWD7_9GAMM</name>
<reference evidence="2" key="1">
    <citation type="submission" date="2015-09" db="EMBL/GenBank/DDBJ databases">
        <title>Draft Genome Sequences of Two Novel Amoeba-resistant Intranuclear Bacteria, Candidatus Berkiella cookevillensis and Candidatus Berkiella aquae.</title>
        <authorList>
            <person name="Mehari Y.T."/>
            <person name="Arivett B.A."/>
            <person name="Farone A.L."/>
            <person name="Gunderson J.H."/>
            <person name="Farone M.B."/>
        </authorList>
    </citation>
    <scope>NUCLEOTIDE SEQUENCE [LARGE SCALE GENOMIC DNA]</scope>
    <source>
        <strain evidence="2">HT99</strain>
    </source>
</reference>
<proteinExistence type="predicted"/>
<evidence type="ECO:0000256" key="1">
    <source>
        <dbReference type="SAM" id="Phobius"/>
    </source>
</evidence>
<evidence type="ECO:0000313" key="3">
    <source>
        <dbReference type="EMBL" id="MCS5710031.1"/>
    </source>
</evidence>
<accession>A0A0Q9YWD7</accession>
<dbReference type="Gene3D" id="1.10.287.540">
    <property type="entry name" value="Helix hairpin bin"/>
    <property type="match status" value="1"/>
</dbReference>
<evidence type="ECO:0000313" key="2">
    <source>
        <dbReference type="EMBL" id="KRG21015.1"/>
    </source>
</evidence>